<dbReference type="Proteomes" id="UP000828390">
    <property type="component" value="Unassembled WGS sequence"/>
</dbReference>
<feature type="chain" id="PRO_5039060865" description="Secreted protein" evidence="1">
    <location>
        <begin position="24"/>
        <end position="69"/>
    </location>
</feature>
<reference evidence="2" key="2">
    <citation type="submission" date="2020-11" db="EMBL/GenBank/DDBJ databases">
        <authorList>
            <person name="McCartney M.A."/>
            <person name="Auch B."/>
            <person name="Kono T."/>
            <person name="Mallez S."/>
            <person name="Becker A."/>
            <person name="Gohl D.M."/>
            <person name="Silverstein K.A.T."/>
            <person name="Koren S."/>
            <person name="Bechman K.B."/>
            <person name="Herman A."/>
            <person name="Abrahante J.E."/>
            <person name="Garbe J."/>
        </authorList>
    </citation>
    <scope>NUCLEOTIDE SEQUENCE</scope>
    <source>
        <strain evidence="2">Duluth1</strain>
        <tissue evidence="2">Whole animal</tissue>
    </source>
</reference>
<evidence type="ECO:0000313" key="2">
    <source>
        <dbReference type="EMBL" id="KAH3893263.1"/>
    </source>
</evidence>
<reference evidence="2" key="1">
    <citation type="journal article" date="2019" name="bioRxiv">
        <title>The Genome of the Zebra Mussel, Dreissena polymorpha: A Resource for Invasive Species Research.</title>
        <authorList>
            <person name="McCartney M.A."/>
            <person name="Auch B."/>
            <person name="Kono T."/>
            <person name="Mallez S."/>
            <person name="Zhang Y."/>
            <person name="Obille A."/>
            <person name="Becker A."/>
            <person name="Abrahante J.E."/>
            <person name="Garbe J."/>
            <person name="Badalamenti J.P."/>
            <person name="Herman A."/>
            <person name="Mangelson H."/>
            <person name="Liachko I."/>
            <person name="Sullivan S."/>
            <person name="Sone E.D."/>
            <person name="Koren S."/>
            <person name="Silverstein K.A.T."/>
            <person name="Beckman K.B."/>
            <person name="Gohl D.M."/>
        </authorList>
    </citation>
    <scope>NUCLEOTIDE SEQUENCE</scope>
    <source>
        <strain evidence="2">Duluth1</strain>
        <tissue evidence="2">Whole animal</tissue>
    </source>
</reference>
<evidence type="ECO:0008006" key="4">
    <source>
        <dbReference type="Google" id="ProtNLM"/>
    </source>
</evidence>
<sequence>MINYCDLRSAVNLFCVSAGLVHATSLLCEDVKGATAADDDGGDGGFDEADDADDVDAAASANNCRCCCW</sequence>
<dbReference type="AlphaFoldDB" id="A0A9D4S7E8"/>
<dbReference type="EMBL" id="JAIWYP010000001">
    <property type="protein sequence ID" value="KAH3893263.1"/>
    <property type="molecule type" value="Genomic_DNA"/>
</dbReference>
<keyword evidence="3" id="KW-1185">Reference proteome</keyword>
<keyword evidence="1" id="KW-0732">Signal</keyword>
<organism evidence="2 3">
    <name type="scientific">Dreissena polymorpha</name>
    <name type="common">Zebra mussel</name>
    <name type="synonym">Mytilus polymorpha</name>
    <dbReference type="NCBI Taxonomy" id="45954"/>
    <lineage>
        <taxon>Eukaryota</taxon>
        <taxon>Metazoa</taxon>
        <taxon>Spiralia</taxon>
        <taxon>Lophotrochozoa</taxon>
        <taxon>Mollusca</taxon>
        <taxon>Bivalvia</taxon>
        <taxon>Autobranchia</taxon>
        <taxon>Heteroconchia</taxon>
        <taxon>Euheterodonta</taxon>
        <taxon>Imparidentia</taxon>
        <taxon>Neoheterodontei</taxon>
        <taxon>Myida</taxon>
        <taxon>Dreissenoidea</taxon>
        <taxon>Dreissenidae</taxon>
        <taxon>Dreissena</taxon>
    </lineage>
</organism>
<accession>A0A9D4S7E8</accession>
<name>A0A9D4S7E8_DREPO</name>
<comment type="caution">
    <text evidence="2">The sequence shown here is derived from an EMBL/GenBank/DDBJ whole genome shotgun (WGS) entry which is preliminary data.</text>
</comment>
<evidence type="ECO:0000313" key="3">
    <source>
        <dbReference type="Proteomes" id="UP000828390"/>
    </source>
</evidence>
<protein>
    <recommendedName>
        <fullName evidence="4">Secreted protein</fullName>
    </recommendedName>
</protein>
<feature type="signal peptide" evidence="1">
    <location>
        <begin position="1"/>
        <end position="23"/>
    </location>
</feature>
<evidence type="ECO:0000256" key="1">
    <source>
        <dbReference type="SAM" id="SignalP"/>
    </source>
</evidence>
<proteinExistence type="predicted"/>
<gene>
    <name evidence="2" type="ORF">DPMN_017409</name>
</gene>